<feature type="domain" description="PAC" evidence="9">
    <location>
        <begin position="97"/>
        <end position="147"/>
    </location>
</feature>
<gene>
    <name evidence="10" type="ORF">SAMN06265338_1444</name>
</gene>
<evidence type="ECO:0000256" key="3">
    <source>
        <dbReference type="ARBA" id="ARBA00022553"/>
    </source>
</evidence>
<dbReference type="GO" id="GO:0016020">
    <property type="term" value="C:membrane"/>
    <property type="evidence" value="ECO:0007669"/>
    <property type="project" value="UniProtKB-SubCell"/>
</dbReference>
<protein>
    <recommendedName>
        <fullName evidence="2">histidine kinase</fullName>
        <ecNumber evidence="2">2.7.13.3</ecNumber>
    </recommendedName>
</protein>
<feature type="domain" description="Histidine kinase" evidence="7">
    <location>
        <begin position="280"/>
        <end position="491"/>
    </location>
</feature>
<evidence type="ECO:0000259" key="8">
    <source>
        <dbReference type="PROSITE" id="PS50112"/>
    </source>
</evidence>
<dbReference type="PANTHER" id="PTHR42878">
    <property type="entry name" value="TWO-COMPONENT HISTIDINE KINASE"/>
    <property type="match status" value="1"/>
</dbReference>
<evidence type="ECO:0000259" key="9">
    <source>
        <dbReference type="PROSITE" id="PS50113"/>
    </source>
</evidence>
<dbReference type="Pfam" id="PF00512">
    <property type="entry name" value="HisKA"/>
    <property type="match status" value="1"/>
</dbReference>
<name>A0A212SH64_RHOAC</name>
<dbReference type="CDD" id="cd00130">
    <property type="entry name" value="PAS"/>
    <property type="match status" value="2"/>
</dbReference>
<feature type="domain" description="PAS" evidence="8">
    <location>
        <begin position="29"/>
        <end position="75"/>
    </location>
</feature>
<accession>A0A212SH64</accession>
<dbReference type="InterPro" id="IPR000700">
    <property type="entry name" value="PAS-assoc_C"/>
</dbReference>
<dbReference type="InterPro" id="IPR005467">
    <property type="entry name" value="His_kinase_dom"/>
</dbReference>
<dbReference type="Gene3D" id="3.30.565.10">
    <property type="entry name" value="Histidine kinase-like ATPase, C-terminal domain"/>
    <property type="match status" value="1"/>
</dbReference>
<evidence type="ECO:0000256" key="1">
    <source>
        <dbReference type="ARBA" id="ARBA00000085"/>
    </source>
</evidence>
<comment type="catalytic activity">
    <reaction evidence="1">
        <text>ATP + protein L-histidine = ADP + protein N-phospho-L-histidine.</text>
        <dbReference type="EC" id="2.7.13.3"/>
    </reaction>
</comment>
<dbReference type="SMART" id="SM00387">
    <property type="entry name" value="HATPase_c"/>
    <property type="match status" value="1"/>
</dbReference>
<dbReference type="PANTHER" id="PTHR42878:SF15">
    <property type="entry name" value="BACTERIOPHYTOCHROME"/>
    <property type="match status" value="1"/>
</dbReference>
<dbReference type="InterPro" id="IPR036097">
    <property type="entry name" value="HisK_dim/P_sf"/>
</dbReference>
<keyword evidence="11" id="KW-1185">Reference proteome</keyword>
<dbReference type="InterPro" id="IPR036890">
    <property type="entry name" value="HATPase_C_sf"/>
</dbReference>
<evidence type="ECO:0000259" key="7">
    <source>
        <dbReference type="PROSITE" id="PS50109"/>
    </source>
</evidence>
<sequence>MTIRSDTHQAAIEPGVNPAVVASLDGLERAVIEDMRTGVVLSDDTGVVTYANAESARIFQVARDDLVGRRIAELLPLTLSEPEAATDPHGQAQATGATREVRLKLREGADLWVEVVARQLSNGPQSHVLTTVCDITERRDIDFALKRIVFDQAPYGLLLIDGDGVIMSSNEPLNRIFGYQPGEVQGKNVEMLVPARFREGHFAQRSAFATSPLARSMGKGRDVTGRRKDGREVPVEIGLSPFMTSAGRMICAYVVDITERERVERKLREANAKLEEFANAVAHDLRSPLRGIANLIDFIVEDFGESAPRPAIRNLDRMRDRVQNAESMIADLLSYARANQESAKFETIDLAAVVEEVFAAEPASPGLHFETKLTSEPFEGARSPLWTVLRNLVSNAVKHHDRKDIHVVVKSRNQGDFVAIDVCDDGPGIPEAAQSRVFRLFQTLSGPDKKGSGLGLALTQRLVSSHGGRIELISFDGRRGCTFRVWWPRFIRSDLDE</sequence>
<evidence type="ECO:0000256" key="6">
    <source>
        <dbReference type="ARBA" id="ARBA00023136"/>
    </source>
</evidence>
<dbReference type="RefSeq" id="WP_158255378.1">
    <property type="nucleotide sequence ID" value="NZ_FYDG01000044.1"/>
</dbReference>
<dbReference type="OrthoDB" id="9795133at2"/>
<organism evidence="10 11">
    <name type="scientific">Rhodoblastus acidophilus</name>
    <name type="common">Rhodopseudomonas acidophila</name>
    <dbReference type="NCBI Taxonomy" id="1074"/>
    <lineage>
        <taxon>Bacteria</taxon>
        <taxon>Pseudomonadati</taxon>
        <taxon>Pseudomonadota</taxon>
        <taxon>Alphaproteobacteria</taxon>
        <taxon>Hyphomicrobiales</taxon>
        <taxon>Rhodoblastaceae</taxon>
        <taxon>Rhodoblastus</taxon>
    </lineage>
</organism>
<dbReference type="Proteomes" id="UP000198418">
    <property type="component" value="Unassembled WGS sequence"/>
</dbReference>
<evidence type="ECO:0000256" key="5">
    <source>
        <dbReference type="ARBA" id="ARBA00022777"/>
    </source>
</evidence>
<dbReference type="SMART" id="SM00388">
    <property type="entry name" value="HisKA"/>
    <property type="match status" value="1"/>
</dbReference>
<dbReference type="AlphaFoldDB" id="A0A212SH64"/>
<dbReference type="PROSITE" id="PS50113">
    <property type="entry name" value="PAC"/>
    <property type="match status" value="2"/>
</dbReference>
<dbReference type="CDD" id="cd00082">
    <property type="entry name" value="HisKA"/>
    <property type="match status" value="1"/>
</dbReference>
<dbReference type="InterPro" id="IPR013656">
    <property type="entry name" value="PAS_4"/>
</dbReference>
<dbReference type="EMBL" id="FYDG01000044">
    <property type="protein sequence ID" value="SNB85110.1"/>
    <property type="molecule type" value="Genomic_DNA"/>
</dbReference>
<evidence type="ECO:0000256" key="4">
    <source>
        <dbReference type="ARBA" id="ARBA00022679"/>
    </source>
</evidence>
<feature type="domain" description="PAC" evidence="9">
    <location>
        <begin position="219"/>
        <end position="269"/>
    </location>
</feature>
<dbReference type="InterPro" id="IPR050351">
    <property type="entry name" value="BphY/WalK/GraS-like"/>
</dbReference>
<dbReference type="GO" id="GO:0000155">
    <property type="term" value="F:phosphorelay sensor kinase activity"/>
    <property type="evidence" value="ECO:0007669"/>
    <property type="project" value="InterPro"/>
</dbReference>
<dbReference type="Pfam" id="PF08448">
    <property type="entry name" value="PAS_4"/>
    <property type="match status" value="1"/>
</dbReference>
<dbReference type="SUPFAM" id="SSF55874">
    <property type="entry name" value="ATPase domain of HSP90 chaperone/DNA topoisomerase II/histidine kinase"/>
    <property type="match status" value="1"/>
</dbReference>
<dbReference type="CDD" id="cd00075">
    <property type="entry name" value="HATPase"/>
    <property type="match status" value="1"/>
</dbReference>
<dbReference type="Pfam" id="PF02518">
    <property type="entry name" value="HATPase_c"/>
    <property type="match status" value="1"/>
</dbReference>
<keyword evidence="3" id="KW-0597">Phosphoprotein</keyword>
<evidence type="ECO:0000313" key="11">
    <source>
        <dbReference type="Proteomes" id="UP000198418"/>
    </source>
</evidence>
<keyword evidence="6" id="KW-0472">Membrane</keyword>
<dbReference type="PROSITE" id="PS50112">
    <property type="entry name" value="PAS"/>
    <property type="match status" value="2"/>
</dbReference>
<dbReference type="InterPro" id="IPR004358">
    <property type="entry name" value="Sig_transdc_His_kin-like_C"/>
</dbReference>
<dbReference type="Pfam" id="PF13426">
    <property type="entry name" value="PAS_9"/>
    <property type="match status" value="1"/>
</dbReference>
<feature type="domain" description="PAS" evidence="8">
    <location>
        <begin position="142"/>
        <end position="194"/>
    </location>
</feature>
<dbReference type="SMART" id="SM00091">
    <property type="entry name" value="PAS"/>
    <property type="match status" value="2"/>
</dbReference>
<dbReference type="InterPro" id="IPR003594">
    <property type="entry name" value="HATPase_dom"/>
</dbReference>
<dbReference type="EC" id="2.7.13.3" evidence="2"/>
<keyword evidence="5 10" id="KW-0418">Kinase</keyword>
<proteinExistence type="predicted"/>
<dbReference type="GO" id="GO:0007234">
    <property type="term" value="P:osmosensory signaling via phosphorelay pathway"/>
    <property type="evidence" value="ECO:0007669"/>
    <property type="project" value="TreeGrafter"/>
</dbReference>
<dbReference type="InterPro" id="IPR035965">
    <property type="entry name" value="PAS-like_dom_sf"/>
</dbReference>
<dbReference type="Gene3D" id="1.10.287.130">
    <property type="match status" value="1"/>
</dbReference>
<dbReference type="InterPro" id="IPR003661">
    <property type="entry name" value="HisK_dim/P_dom"/>
</dbReference>
<dbReference type="PROSITE" id="PS50109">
    <property type="entry name" value="HIS_KIN"/>
    <property type="match status" value="1"/>
</dbReference>
<dbReference type="NCBIfam" id="TIGR00229">
    <property type="entry name" value="sensory_box"/>
    <property type="match status" value="2"/>
</dbReference>
<dbReference type="InterPro" id="IPR000014">
    <property type="entry name" value="PAS"/>
</dbReference>
<dbReference type="Gene3D" id="3.30.450.20">
    <property type="entry name" value="PAS domain"/>
    <property type="match status" value="2"/>
</dbReference>
<evidence type="ECO:0000313" key="10">
    <source>
        <dbReference type="EMBL" id="SNB85110.1"/>
    </source>
</evidence>
<dbReference type="SUPFAM" id="SSF55785">
    <property type="entry name" value="PYP-like sensor domain (PAS domain)"/>
    <property type="match status" value="2"/>
</dbReference>
<dbReference type="GO" id="GO:0030295">
    <property type="term" value="F:protein kinase activator activity"/>
    <property type="evidence" value="ECO:0007669"/>
    <property type="project" value="TreeGrafter"/>
</dbReference>
<dbReference type="GO" id="GO:0000156">
    <property type="term" value="F:phosphorelay response regulator activity"/>
    <property type="evidence" value="ECO:0007669"/>
    <property type="project" value="TreeGrafter"/>
</dbReference>
<evidence type="ECO:0000256" key="2">
    <source>
        <dbReference type="ARBA" id="ARBA00012438"/>
    </source>
</evidence>
<dbReference type="SUPFAM" id="SSF47384">
    <property type="entry name" value="Homodimeric domain of signal transducing histidine kinase"/>
    <property type="match status" value="1"/>
</dbReference>
<dbReference type="PRINTS" id="PR00344">
    <property type="entry name" value="BCTRLSENSOR"/>
</dbReference>
<keyword evidence="4" id="KW-0808">Transferase</keyword>
<reference evidence="11" key="1">
    <citation type="submission" date="2017-06" db="EMBL/GenBank/DDBJ databases">
        <authorList>
            <person name="Varghese N."/>
            <person name="Submissions S."/>
        </authorList>
    </citation>
    <scope>NUCLEOTIDE SEQUENCE [LARGE SCALE GENOMIC DNA]</scope>
    <source>
        <strain evidence="11">DSM 137</strain>
    </source>
</reference>